<evidence type="ECO:0000313" key="2">
    <source>
        <dbReference type="EnsemblPlants" id="OPUNC02G13790.1"/>
    </source>
</evidence>
<reference evidence="2" key="1">
    <citation type="submission" date="2015-04" db="UniProtKB">
        <authorList>
            <consortium name="EnsemblPlants"/>
        </authorList>
    </citation>
    <scope>IDENTIFICATION</scope>
</reference>
<evidence type="ECO:0000313" key="3">
    <source>
        <dbReference type="Proteomes" id="UP000026962"/>
    </source>
</evidence>
<dbReference type="EnsemblPlants" id="OPUNC02G13790.1">
    <property type="protein sequence ID" value="OPUNC02G13790.1"/>
    <property type="gene ID" value="OPUNC02G13790"/>
</dbReference>
<keyword evidence="3" id="KW-1185">Reference proteome</keyword>
<feature type="region of interest" description="Disordered" evidence="1">
    <location>
        <begin position="63"/>
        <end position="129"/>
    </location>
</feature>
<reference evidence="2" key="2">
    <citation type="submission" date="2018-05" db="EMBL/GenBank/DDBJ databases">
        <title>OpunRS2 (Oryza punctata Reference Sequence Version 2).</title>
        <authorList>
            <person name="Zhang J."/>
            <person name="Kudrna D."/>
            <person name="Lee S."/>
            <person name="Talag J."/>
            <person name="Welchert J."/>
            <person name="Wing R.A."/>
        </authorList>
    </citation>
    <scope>NUCLEOTIDE SEQUENCE [LARGE SCALE GENOMIC DNA]</scope>
</reference>
<dbReference type="HOGENOM" id="CLU_1952312_0_0_1"/>
<name>A0A0E0JZG1_ORYPU</name>
<dbReference type="Proteomes" id="UP000026962">
    <property type="component" value="Chromosome 2"/>
</dbReference>
<evidence type="ECO:0000256" key="1">
    <source>
        <dbReference type="SAM" id="MobiDB-lite"/>
    </source>
</evidence>
<feature type="compositionally biased region" description="Basic and acidic residues" evidence="1">
    <location>
        <begin position="63"/>
        <end position="75"/>
    </location>
</feature>
<accession>A0A0E0JZG1</accession>
<organism evidence="2">
    <name type="scientific">Oryza punctata</name>
    <name type="common">Red rice</name>
    <dbReference type="NCBI Taxonomy" id="4537"/>
    <lineage>
        <taxon>Eukaryota</taxon>
        <taxon>Viridiplantae</taxon>
        <taxon>Streptophyta</taxon>
        <taxon>Embryophyta</taxon>
        <taxon>Tracheophyta</taxon>
        <taxon>Spermatophyta</taxon>
        <taxon>Magnoliopsida</taxon>
        <taxon>Liliopsida</taxon>
        <taxon>Poales</taxon>
        <taxon>Poaceae</taxon>
        <taxon>BOP clade</taxon>
        <taxon>Oryzoideae</taxon>
        <taxon>Oryzeae</taxon>
        <taxon>Oryzinae</taxon>
        <taxon>Oryza</taxon>
    </lineage>
</organism>
<feature type="compositionally biased region" description="Basic and acidic residues" evidence="1">
    <location>
        <begin position="109"/>
        <end position="129"/>
    </location>
</feature>
<proteinExistence type="predicted"/>
<feature type="compositionally biased region" description="Gly residues" evidence="1">
    <location>
        <begin position="84"/>
        <end position="95"/>
    </location>
</feature>
<protein>
    <submittedName>
        <fullName evidence="2">Uncharacterized protein</fullName>
    </submittedName>
</protein>
<dbReference type="AlphaFoldDB" id="A0A0E0JZG1"/>
<sequence length="129" mass="13742">MAQWSSCSLPCATNIYGRMIYTSVALVSRRSFIVDQRSGSSTVGVTVERRTDLVVGLILSEKARRREEEEAREEGGGSTKLPGGRRGGSPEGGGASSLEDRAVVIGGRPSKDSCKLDGSMEKTKEASFV</sequence>
<dbReference type="Gramene" id="OPUNC02G13790.1">
    <property type="protein sequence ID" value="OPUNC02G13790.1"/>
    <property type="gene ID" value="OPUNC02G13790"/>
</dbReference>